<evidence type="ECO:0000256" key="1">
    <source>
        <dbReference type="ARBA" id="ARBA00008213"/>
    </source>
</evidence>
<keyword evidence="12" id="KW-0648">Protein biosynthesis</keyword>
<reference evidence="12 13" key="1">
    <citation type="journal article" date="2015" name="Nature">
        <title>rRNA introns, odd ribosomes, and small enigmatic genomes across a large radiation of phyla.</title>
        <authorList>
            <person name="Brown C.T."/>
            <person name="Hug L.A."/>
            <person name="Thomas B.C."/>
            <person name="Sharon I."/>
            <person name="Castelle C.J."/>
            <person name="Singh A."/>
            <person name="Wilkins M.J."/>
            <person name="Williams K.H."/>
            <person name="Banfield J.F."/>
        </authorList>
    </citation>
    <scope>NUCLEOTIDE SEQUENCE [LARGE SCALE GENOMIC DNA]</scope>
</reference>
<evidence type="ECO:0000259" key="10">
    <source>
        <dbReference type="Pfam" id="PF01272"/>
    </source>
</evidence>
<dbReference type="PROSITE" id="PS00830">
    <property type="entry name" value="GREAB_2"/>
    <property type="match status" value="1"/>
</dbReference>
<dbReference type="FunFam" id="1.10.287.180:FF:000001">
    <property type="entry name" value="Transcription elongation factor GreA"/>
    <property type="match status" value="1"/>
</dbReference>
<dbReference type="InterPro" id="IPR018151">
    <property type="entry name" value="TF_GreA/GreB_CS"/>
</dbReference>
<evidence type="ECO:0000256" key="3">
    <source>
        <dbReference type="ARBA" id="ARBA00023015"/>
    </source>
</evidence>
<sequence>MENQESQNPDAEYLSQEGFSRLKKELTELKNVRRKEIAARLEYAKSLGDLSENAEYTEAKDEQLEIEGRISDLEDILSRAVLISHTASSSVNLGATVQTRREDKAELETYTIVGPQEADPPARRISNESPLGRALLGRTKGELVTVYTPKGEMRYHIIDIA</sequence>
<dbReference type="FunFam" id="3.10.50.30:FF:000001">
    <property type="entry name" value="Transcription elongation factor GreA"/>
    <property type="match status" value="1"/>
</dbReference>
<dbReference type="InterPro" id="IPR023459">
    <property type="entry name" value="Tscrpt_elong_fac_GreA/B_fam"/>
</dbReference>
<dbReference type="HAMAP" id="MF_00105">
    <property type="entry name" value="GreA_GreB"/>
    <property type="match status" value="1"/>
</dbReference>
<dbReference type="InterPro" id="IPR036953">
    <property type="entry name" value="GreA/GreB_C_sf"/>
</dbReference>
<dbReference type="GO" id="GO:0003677">
    <property type="term" value="F:DNA binding"/>
    <property type="evidence" value="ECO:0007669"/>
    <property type="project" value="UniProtKB-UniRule"/>
</dbReference>
<dbReference type="PATRIC" id="fig|1618608.3.peg.887"/>
<evidence type="ECO:0000256" key="4">
    <source>
        <dbReference type="ARBA" id="ARBA00023125"/>
    </source>
</evidence>
<dbReference type="AlphaFoldDB" id="A0A0G1WJH3"/>
<dbReference type="Gene3D" id="3.10.50.30">
    <property type="entry name" value="Transcription elongation factor, GreA/GreB, C-terminal domain"/>
    <property type="match status" value="1"/>
</dbReference>
<dbReference type="GO" id="GO:0032784">
    <property type="term" value="P:regulation of DNA-templated transcription elongation"/>
    <property type="evidence" value="ECO:0007669"/>
    <property type="project" value="UniProtKB-UniRule"/>
</dbReference>
<dbReference type="SUPFAM" id="SSF46557">
    <property type="entry name" value="GreA transcript cleavage protein, N-terminal domain"/>
    <property type="match status" value="1"/>
</dbReference>
<evidence type="ECO:0000256" key="8">
    <source>
        <dbReference type="HAMAP-Rule" id="MF_00105"/>
    </source>
</evidence>
<evidence type="ECO:0000256" key="6">
    <source>
        <dbReference type="ARBA" id="ARBA00024916"/>
    </source>
</evidence>
<dbReference type="NCBIfam" id="NF001263">
    <property type="entry name" value="PRK00226.1-4"/>
    <property type="match status" value="1"/>
</dbReference>
<dbReference type="InterPro" id="IPR028624">
    <property type="entry name" value="Tscrpt_elong_fac_GreA/B"/>
</dbReference>
<dbReference type="PIRSF" id="PIRSF006092">
    <property type="entry name" value="GreA_GreB"/>
    <property type="match status" value="1"/>
</dbReference>
<dbReference type="PANTHER" id="PTHR30437:SF4">
    <property type="entry name" value="TRANSCRIPTION ELONGATION FACTOR GREA"/>
    <property type="match status" value="1"/>
</dbReference>
<keyword evidence="12" id="KW-0251">Elongation factor</keyword>
<evidence type="ECO:0000313" key="13">
    <source>
        <dbReference type="Proteomes" id="UP000034201"/>
    </source>
</evidence>
<comment type="similarity">
    <text evidence="1 8 9">Belongs to the GreA/GreB family.</text>
</comment>
<gene>
    <name evidence="8" type="primary">greA</name>
    <name evidence="12" type="ORF">UY61_C0076G0005</name>
</gene>
<evidence type="ECO:0000256" key="2">
    <source>
        <dbReference type="ARBA" id="ARBA00013729"/>
    </source>
</evidence>
<keyword evidence="5 8" id="KW-0804">Transcription</keyword>
<proteinExistence type="inferred from homology"/>
<dbReference type="Gene3D" id="1.10.287.180">
    <property type="entry name" value="Transcription elongation factor, GreA/GreB, N-terminal domain"/>
    <property type="match status" value="1"/>
</dbReference>
<evidence type="ECO:0000256" key="9">
    <source>
        <dbReference type="RuleBase" id="RU000556"/>
    </source>
</evidence>
<feature type="domain" description="Transcription elongation factor GreA/GreB C-terminal" evidence="10">
    <location>
        <begin position="89"/>
        <end position="160"/>
    </location>
</feature>
<evidence type="ECO:0000259" key="11">
    <source>
        <dbReference type="Pfam" id="PF03449"/>
    </source>
</evidence>
<dbReference type="EMBL" id="LCQQ01000076">
    <property type="protein sequence ID" value="KKW18740.1"/>
    <property type="molecule type" value="Genomic_DNA"/>
</dbReference>
<keyword evidence="3 8" id="KW-0805">Transcription regulation</keyword>
<name>A0A0G1WJH3_9BACT</name>
<keyword evidence="4 8" id="KW-0238">DNA-binding</keyword>
<dbReference type="SUPFAM" id="SSF54534">
    <property type="entry name" value="FKBP-like"/>
    <property type="match status" value="1"/>
</dbReference>
<protein>
    <recommendedName>
        <fullName evidence="2 8">Transcription elongation factor GreA</fullName>
    </recommendedName>
    <alternativeName>
        <fullName evidence="7 8">Transcript cleavage factor GreA</fullName>
    </alternativeName>
</protein>
<dbReference type="InterPro" id="IPR036805">
    <property type="entry name" value="Tscrpt_elong_fac_GreA/B_N_sf"/>
</dbReference>
<dbReference type="InterPro" id="IPR022691">
    <property type="entry name" value="Tscrpt_elong_fac_GreA/B_N"/>
</dbReference>
<comment type="function">
    <text evidence="6 8 9">Necessary for efficient RNA polymerase transcription elongation past template-encoded arresting sites. The arresting sites in DNA have the property of trapping a certain fraction of elongating RNA polymerases that pass through, resulting in locked ternary complexes. Cleavage of the nascent transcript by cleavage factors such as GreA or GreB allows the resumption of elongation from the new 3'terminus. GreA releases sequences of 2 to 3 nucleotides.</text>
</comment>
<evidence type="ECO:0000256" key="7">
    <source>
        <dbReference type="ARBA" id="ARBA00030776"/>
    </source>
</evidence>
<dbReference type="Pfam" id="PF01272">
    <property type="entry name" value="GreA_GreB"/>
    <property type="match status" value="1"/>
</dbReference>
<evidence type="ECO:0000313" key="12">
    <source>
        <dbReference type="EMBL" id="KKW18740.1"/>
    </source>
</evidence>
<dbReference type="PANTHER" id="PTHR30437">
    <property type="entry name" value="TRANSCRIPTION ELONGATION FACTOR GREA"/>
    <property type="match status" value="1"/>
</dbReference>
<dbReference type="GO" id="GO:0070063">
    <property type="term" value="F:RNA polymerase binding"/>
    <property type="evidence" value="ECO:0007669"/>
    <property type="project" value="InterPro"/>
</dbReference>
<dbReference type="GO" id="GO:0006354">
    <property type="term" value="P:DNA-templated transcription elongation"/>
    <property type="evidence" value="ECO:0007669"/>
    <property type="project" value="TreeGrafter"/>
</dbReference>
<dbReference type="InterPro" id="IPR006359">
    <property type="entry name" value="Tscrpt_elong_fac_GreA"/>
</dbReference>
<comment type="caution">
    <text evidence="12">The sequence shown here is derived from an EMBL/GenBank/DDBJ whole genome shotgun (WGS) entry which is preliminary data.</text>
</comment>
<organism evidence="12 13">
    <name type="scientific">Candidatus Adlerbacteria bacterium GW2011_GWC1_50_9</name>
    <dbReference type="NCBI Taxonomy" id="1618608"/>
    <lineage>
        <taxon>Bacteria</taxon>
        <taxon>Candidatus Adleribacteriota</taxon>
    </lineage>
</organism>
<dbReference type="InterPro" id="IPR001437">
    <property type="entry name" value="Tscrpt_elong_fac_GreA/B_C"/>
</dbReference>
<evidence type="ECO:0000256" key="5">
    <source>
        <dbReference type="ARBA" id="ARBA00023163"/>
    </source>
</evidence>
<dbReference type="Proteomes" id="UP000034201">
    <property type="component" value="Unassembled WGS sequence"/>
</dbReference>
<dbReference type="GO" id="GO:0003746">
    <property type="term" value="F:translation elongation factor activity"/>
    <property type="evidence" value="ECO:0007669"/>
    <property type="project" value="UniProtKB-KW"/>
</dbReference>
<feature type="domain" description="Transcription elongation factor GreA/GreB N-terminal" evidence="11">
    <location>
        <begin position="13"/>
        <end position="81"/>
    </location>
</feature>
<dbReference type="NCBIfam" id="TIGR01462">
    <property type="entry name" value="greA"/>
    <property type="match status" value="1"/>
</dbReference>
<dbReference type="Pfam" id="PF03449">
    <property type="entry name" value="GreA_GreB_N"/>
    <property type="match status" value="1"/>
</dbReference>
<dbReference type="PROSITE" id="PS00829">
    <property type="entry name" value="GREAB_1"/>
    <property type="match status" value="1"/>
</dbReference>
<accession>A0A0G1WJH3</accession>